<dbReference type="EMBL" id="CP022674">
    <property type="protein sequence ID" value="AXI29453.1"/>
    <property type="molecule type" value="Genomic_DNA"/>
</dbReference>
<dbReference type="AlphaFoldDB" id="A0AA86IHG7"/>
<proteinExistence type="predicted"/>
<reference evidence="1 2" key="1">
    <citation type="submission" date="2017-07" db="EMBL/GenBank/DDBJ databases">
        <title>Isolation and development of strain Bacillus megaterium SR7 for enhanced growth and metabolite production under supercritical carbon dioxide.</title>
        <authorList>
            <person name="Freedman A.J.E."/>
            <person name="Peet K.C."/>
            <person name="Boock J.T."/>
            <person name="Penn K."/>
            <person name="Prather K.L.J."/>
            <person name="Thompson J.R."/>
        </authorList>
    </citation>
    <scope>NUCLEOTIDE SEQUENCE [LARGE SCALE GENOMIC DNA]</scope>
    <source>
        <strain evidence="1 2">SR7</strain>
    </source>
</reference>
<evidence type="ECO:0000313" key="1">
    <source>
        <dbReference type="EMBL" id="AXI29453.1"/>
    </source>
</evidence>
<dbReference type="Proteomes" id="UP000253834">
    <property type="component" value="Chromosome"/>
</dbReference>
<organism evidence="1 2">
    <name type="scientific">Priestia megaterium</name>
    <name type="common">Bacillus megaterium</name>
    <dbReference type="NCBI Taxonomy" id="1404"/>
    <lineage>
        <taxon>Bacteria</taxon>
        <taxon>Bacillati</taxon>
        <taxon>Bacillota</taxon>
        <taxon>Bacilli</taxon>
        <taxon>Bacillales</taxon>
        <taxon>Bacillaceae</taxon>
        <taxon>Priestia</taxon>
    </lineage>
</organism>
<protein>
    <submittedName>
        <fullName evidence="1">Uncharacterized protein</fullName>
    </submittedName>
</protein>
<accession>A0AA86IHG7</accession>
<evidence type="ECO:0000313" key="2">
    <source>
        <dbReference type="Proteomes" id="UP000253834"/>
    </source>
</evidence>
<sequence>MSKQFEFADFIEEFQVEFTAFISSGKNGWDRESGDYVESVIEPVQTVGIILPLSEDDLKYAPQGTYSEKSKKLYVLEPMELNQEIEYKSDRYVIQSFKDYSDYADVYIYYAAWRDKEGSEA</sequence>
<gene>
    <name evidence="1" type="ORF">CIB87_10680</name>
</gene>
<name>A0AA86IHG7_PRIMG</name>
<dbReference type="RefSeq" id="WP_114895470.1">
    <property type="nucleotide sequence ID" value="NZ_CP022674.1"/>
</dbReference>